<dbReference type="InterPro" id="IPR047921">
    <property type="entry name" value="LACTB2-like_MBL-fold"/>
</dbReference>
<keyword evidence="10" id="KW-1185">Reference proteome</keyword>
<accession>A0A9Q8PJJ0</accession>
<comment type="cofactor">
    <cofactor evidence="1">
        <name>Zn(2+)</name>
        <dbReference type="ChEBI" id="CHEBI:29105"/>
    </cofactor>
</comment>
<dbReference type="InterPro" id="IPR050662">
    <property type="entry name" value="Sec-metab_biosynth-thioest"/>
</dbReference>
<dbReference type="CDD" id="cd07722">
    <property type="entry name" value="LACTB2-like_MBL-fold"/>
    <property type="match status" value="1"/>
</dbReference>
<dbReference type="GO" id="GO:0044550">
    <property type="term" value="P:secondary metabolite biosynthetic process"/>
    <property type="evidence" value="ECO:0007669"/>
    <property type="project" value="TreeGrafter"/>
</dbReference>
<evidence type="ECO:0000313" key="10">
    <source>
        <dbReference type="Proteomes" id="UP000756132"/>
    </source>
</evidence>
<evidence type="ECO:0000256" key="5">
    <source>
        <dbReference type="ARBA" id="ARBA00022833"/>
    </source>
</evidence>
<dbReference type="FunFam" id="3.60.15.10:FF:000041">
    <property type="entry name" value="Metallo-beta-lactamase domain protein"/>
    <property type="match status" value="1"/>
</dbReference>
<evidence type="ECO:0000256" key="3">
    <source>
        <dbReference type="ARBA" id="ARBA00022723"/>
    </source>
</evidence>
<keyword evidence="3" id="KW-0479">Metal-binding</keyword>
<dbReference type="AlphaFoldDB" id="A0A9Q8PJJ0"/>
<dbReference type="GeneID" id="71992413"/>
<dbReference type="Pfam" id="PF17778">
    <property type="entry name" value="WHD_BLACT"/>
    <property type="match status" value="1"/>
</dbReference>
<dbReference type="EMBL" id="CP090173">
    <property type="protein sequence ID" value="UJO23585.1"/>
    <property type="molecule type" value="Genomic_DNA"/>
</dbReference>
<dbReference type="SMART" id="SM00849">
    <property type="entry name" value="Lactamase_B"/>
    <property type="match status" value="1"/>
</dbReference>
<dbReference type="PANTHER" id="PTHR23131">
    <property type="entry name" value="ENDORIBONUCLEASE LACTB2"/>
    <property type="match status" value="1"/>
</dbReference>
<dbReference type="KEGG" id="ffu:CLAFUR5_12535"/>
<evidence type="ECO:0000259" key="8">
    <source>
        <dbReference type="SMART" id="SM00849"/>
    </source>
</evidence>
<keyword evidence="4" id="KW-0378">Hydrolase</keyword>
<dbReference type="OrthoDB" id="17458at2759"/>
<dbReference type="RefSeq" id="XP_047767951.1">
    <property type="nucleotide sequence ID" value="XM_047911683.1"/>
</dbReference>
<dbReference type="InterPro" id="IPR036866">
    <property type="entry name" value="RibonucZ/Hydroxyglut_hydro"/>
</dbReference>
<sequence>MFSRIGLTQRSSISRPPLTSNAARSRSCIGAQHLRTPAISGFGVRFYAVKMDQLPKLPEVERLSPRVIRILGHNPSKFTLQGTNTYLIGTGPKRLLLDTGEGKDAWLASLKSTLQDEKASISDVILTHWHPDHVGGVAQVLGLGSDADVKVWKNQLHPMRKGEWTNYDDGHVFDTEGARMRAFHSPGHTLDHMAFILEEEGAMFTGDNVLGHGTAVFEDLAVYIDSLERMKEEFAGRAYSAHGAVIEDGKAKIMEYIAHRKQREVEVLEVLRGTPPGGEEGWMSGEVVEVVYKNYPEHLWAPAEGGVKQVLRKLEGERKVKQVDGGRWTLGEKAAL</sequence>
<comment type="catalytic activity">
    <reaction evidence="6">
        <text>(3R)-atrochrysone 2-carbonyl-[ACP] + H2O = (3R)-atrochrysone 2-carboxylate + holo-[ACP] + H(+)</text>
        <dbReference type="Rhea" id="RHEA:64236"/>
        <dbReference type="Rhea" id="RHEA-COMP:9685"/>
        <dbReference type="Rhea" id="RHEA-COMP:20479"/>
        <dbReference type="ChEBI" id="CHEBI:15377"/>
        <dbReference type="ChEBI" id="CHEBI:15378"/>
        <dbReference type="ChEBI" id="CHEBI:64479"/>
        <dbReference type="ChEBI" id="CHEBI:234107"/>
        <dbReference type="ChEBI" id="CHEBI:234110"/>
    </reaction>
    <physiologicalReaction direction="left-to-right" evidence="6">
        <dbReference type="Rhea" id="RHEA:64237"/>
    </physiologicalReaction>
</comment>
<evidence type="ECO:0000313" key="9">
    <source>
        <dbReference type="EMBL" id="UJO23585.1"/>
    </source>
</evidence>
<reference evidence="9" key="1">
    <citation type="submission" date="2021-12" db="EMBL/GenBank/DDBJ databases">
        <authorList>
            <person name="Zaccaron A."/>
            <person name="Stergiopoulos I."/>
        </authorList>
    </citation>
    <scope>NUCLEOTIDE SEQUENCE</scope>
    <source>
        <strain evidence="9">Race5_Kim</strain>
    </source>
</reference>
<dbReference type="Gene3D" id="1.10.10.10">
    <property type="entry name" value="Winged helix-like DNA-binding domain superfamily/Winged helix DNA-binding domain"/>
    <property type="match status" value="1"/>
</dbReference>
<gene>
    <name evidence="9" type="ORF">CLAFUR5_12535</name>
</gene>
<dbReference type="InterPro" id="IPR001279">
    <property type="entry name" value="Metallo-B-lactamas"/>
</dbReference>
<proteinExistence type="inferred from homology"/>
<feature type="domain" description="Metallo-beta-lactamase" evidence="8">
    <location>
        <begin position="82"/>
        <end position="242"/>
    </location>
</feature>
<dbReference type="PANTHER" id="PTHR23131:SF0">
    <property type="entry name" value="ENDORIBONUCLEASE LACTB2"/>
    <property type="match status" value="1"/>
</dbReference>
<evidence type="ECO:0000256" key="4">
    <source>
        <dbReference type="ARBA" id="ARBA00022801"/>
    </source>
</evidence>
<evidence type="ECO:0000256" key="6">
    <source>
        <dbReference type="ARBA" id="ARBA00050605"/>
    </source>
</evidence>
<dbReference type="SUPFAM" id="SSF56281">
    <property type="entry name" value="Metallo-hydrolase/oxidoreductase"/>
    <property type="match status" value="1"/>
</dbReference>
<dbReference type="InterPro" id="IPR036388">
    <property type="entry name" value="WH-like_DNA-bd_sf"/>
</dbReference>
<protein>
    <submittedName>
        <fullName evidence="9">Atrochrysone carboxyl ACP thioesterase</fullName>
    </submittedName>
</protein>
<dbReference type="GO" id="GO:0046872">
    <property type="term" value="F:metal ion binding"/>
    <property type="evidence" value="ECO:0007669"/>
    <property type="project" value="UniProtKB-KW"/>
</dbReference>
<evidence type="ECO:0000256" key="7">
    <source>
        <dbReference type="SAM" id="MobiDB-lite"/>
    </source>
</evidence>
<feature type="region of interest" description="Disordered" evidence="7">
    <location>
        <begin position="1"/>
        <end position="21"/>
    </location>
</feature>
<evidence type="ECO:0000256" key="2">
    <source>
        <dbReference type="ARBA" id="ARBA00006759"/>
    </source>
</evidence>
<reference evidence="9" key="2">
    <citation type="journal article" date="2022" name="Microb. Genom.">
        <title>A chromosome-scale genome assembly of the tomato pathogen Cladosporium fulvum reveals a compartmentalized genome architecture and the presence of a dispensable chromosome.</title>
        <authorList>
            <person name="Zaccaron A.Z."/>
            <person name="Chen L.H."/>
            <person name="Samaras A."/>
            <person name="Stergiopoulos I."/>
        </authorList>
    </citation>
    <scope>NUCLEOTIDE SEQUENCE</scope>
    <source>
        <strain evidence="9">Race5_Kim</strain>
    </source>
</reference>
<dbReference type="Gene3D" id="3.60.15.10">
    <property type="entry name" value="Ribonuclease Z/Hydroxyacylglutathione hydrolase-like"/>
    <property type="match status" value="1"/>
</dbReference>
<dbReference type="GO" id="GO:0016787">
    <property type="term" value="F:hydrolase activity"/>
    <property type="evidence" value="ECO:0007669"/>
    <property type="project" value="UniProtKB-KW"/>
</dbReference>
<keyword evidence="5" id="KW-0862">Zinc</keyword>
<dbReference type="Pfam" id="PF00753">
    <property type="entry name" value="Lactamase_B"/>
    <property type="match status" value="1"/>
</dbReference>
<evidence type="ECO:0000256" key="1">
    <source>
        <dbReference type="ARBA" id="ARBA00001947"/>
    </source>
</evidence>
<organism evidence="9 10">
    <name type="scientific">Passalora fulva</name>
    <name type="common">Tomato leaf mold</name>
    <name type="synonym">Cladosporium fulvum</name>
    <dbReference type="NCBI Taxonomy" id="5499"/>
    <lineage>
        <taxon>Eukaryota</taxon>
        <taxon>Fungi</taxon>
        <taxon>Dikarya</taxon>
        <taxon>Ascomycota</taxon>
        <taxon>Pezizomycotina</taxon>
        <taxon>Dothideomycetes</taxon>
        <taxon>Dothideomycetidae</taxon>
        <taxon>Mycosphaerellales</taxon>
        <taxon>Mycosphaerellaceae</taxon>
        <taxon>Fulvia</taxon>
    </lineage>
</organism>
<comment type="similarity">
    <text evidence="2">Belongs to the metallo-beta-lactamase superfamily. Glyoxalase II family.</text>
</comment>
<name>A0A9Q8PJJ0_PASFU</name>
<dbReference type="Proteomes" id="UP000756132">
    <property type="component" value="Chromosome 11"/>
</dbReference>
<dbReference type="InterPro" id="IPR041516">
    <property type="entry name" value="LACTB2_WH"/>
</dbReference>